<evidence type="ECO:0000259" key="2">
    <source>
        <dbReference type="Pfam" id="PF14529"/>
    </source>
</evidence>
<dbReference type="GO" id="GO:0003824">
    <property type="term" value="F:catalytic activity"/>
    <property type="evidence" value="ECO:0007669"/>
    <property type="project" value="InterPro"/>
</dbReference>
<organism evidence="3 4">
    <name type="scientific">Aphis craccivora</name>
    <name type="common">Cowpea aphid</name>
    <dbReference type="NCBI Taxonomy" id="307492"/>
    <lineage>
        <taxon>Eukaryota</taxon>
        <taxon>Metazoa</taxon>
        <taxon>Ecdysozoa</taxon>
        <taxon>Arthropoda</taxon>
        <taxon>Hexapoda</taxon>
        <taxon>Insecta</taxon>
        <taxon>Pterygota</taxon>
        <taxon>Neoptera</taxon>
        <taxon>Paraneoptera</taxon>
        <taxon>Hemiptera</taxon>
        <taxon>Sternorrhyncha</taxon>
        <taxon>Aphidomorpha</taxon>
        <taxon>Aphidoidea</taxon>
        <taxon>Aphididae</taxon>
        <taxon>Aphidini</taxon>
        <taxon>Aphis</taxon>
        <taxon>Aphis</taxon>
    </lineage>
</organism>
<evidence type="ECO:0000256" key="1">
    <source>
        <dbReference type="SAM" id="Phobius"/>
    </source>
</evidence>
<dbReference type="Proteomes" id="UP000478052">
    <property type="component" value="Unassembled WGS sequence"/>
</dbReference>
<keyword evidence="1" id="KW-0472">Membrane</keyword>
<evidence type="ECO:0000313" key="3">
    <source>
        <dbReference type="EMBL" id="KAF0712537.1"/>
    </source>
</evidence>
<keyword evidence="1" id="KW-1133">Transmembrane helix</keyword>
<dbReference type="SUPFAM" id="SSF56219">
    <property type="entry name" value="DNase I-like"/>
    <property type="match status" value="1"/>
</dbReference>
<name>A0A6G0VX16_APHCR</name>
<accession>A0A6G0VX16</accession>
<keyword evidence="4" id="KW-1185">Reference proteome</keyword>
<keyword evidence="1" id="KW-0812">Transmembrane</keyword>
<dbReference type="OrthoDB" id="6627393at2759"/>
<dbReference type="PANTHER" id="PTHR33273">
    <property type="entry name" value="DOMAIN-CONTAINING PROTEIN, PUTATIVE-RELATED"/>
    <property type="match status" value="1"/>
</dbReference>
<protein>
    <recommendedName>
        <fullName evidence="2">Endonuclease/exonuclease/phosphatase domain-containing protein</fullName>
    </recommendedName>
</protein>
<dbReference type="AlphaFoldDB" id="A0A6G0VX16"/>
<evidence type="ECO:0000313" key="4">
    <source>
        <dbReference type="Proteomes" id="UP000478052"/>
    </source>
</evidence>
<gene>
    <name evidence="3" type="ORF">FWK35_00030235</name>
</gene>
<dbReference type="Pfam" id="PF14529">
    <property type="entry name" value="Exo_endo_phos_2"/>
    <property type="match status" value="1"/>
</dbReference>
<feature type="transmembrane region" description="Helical" evidence="1">
    <location>
        <begin position="33"/>
        <end position="52"/>
    </location>
</feature>
<dbReference type="PANTHER" id="PTHR33273:SF4">
    <property type="entry name" value="ENDONUCLEASE_EXONUCLEASE_PHOSPHATASE DOMAIN-CONTAINING PROTEIN"/>
    <property type="match status" value="1"/>
</dbReference>
<reference evidence="3 4" key="1">
    <citation type="submission" date="2019-08" db="EMBL/GenBank/DDBJ databases">
        <title>Whole genome of Aphis craccivora.</title>
        <authorList>
            <person name="Voronova N.V."/>
            <person name="Shulinski R.S."/>
            <person name="Bandarenka Y.V."/>
            <person name="Zhorov D.G."/>
            <person name="Warner D."/>
        </authorList>
    </citation>
    <scope>NUCLEOTIDE SEQUENCE [LARGE SCALE GENOMIC DNA]</scope>
    <source>
        <strain evidence="3">180601</strain>
        <tissue evidence="3">Whole Body</tissue>
    </source>
</reference>
<dbReference type="InterPro" id="IPR036691">
    <property type="entry name" value="Endo/exonu/phosph_ase_sf"/>
</dbReference>
<sequence length="1018" mass="115489">MQYPYARRLCNRVLGYSSQKHLYTRSTVPSDLFLLRLVLIVWIFQCWLSIYFGDTNFQHFSWHLIGYCDVQLTPTFGFKGQCGAVVHKLATTRAVTSSNPAQCKKYSAEFSVVSLPPAVVLVAYSATTEPTPLRKATFGLPICRYVMCHLEQLIRWFTPNTPSIITSTLPSPSACTDDSLACRTVYNAQVADQTSNLARRATKQRTTTWELSVLISPVVSSFVNDFLRAFCVHIQTSGMAPINKPSNPTNNTAYKRTASIALSPRENIKNKLSPLSDLVDTDNDQSDKIEIDTPEVRQKIPPLYVYDITDYIHFRDTITPMIIDELSIANKTVRLNLTSVDDYRTLTKYFTEIKIKYHTYQLPEDQNLSVIIRNLPTSIPEEQIFNAITDLNFSVVSVTRLQNKHKSPIPIVAVLFEKTAKDIFSVDRLLNCIISIENHHHYSACTKDSSTPPTCVNCLGNHPANYRGCTAYKQLKIKSRQTNSKNTTTHKQSNTEVNIYSNNHASTSQNVAYNHLSQNSTNPPVFSNINKQSYAEITKTNTYEHRQPPPSQPNIQSELLQLLMPTINSLLQEIIKKVIEYIPTNTFAAFLNSHNVDIACISETHLINADKIKFNGYVTYRKDRLAVRPSGGVAIIIESKIKHHHTFIPALQSLEAVAITMSINNVITTLISAYQSPRFKMFTSDFDKILCSFQKVMIIGDLNSKHTTWNCKMTNQNGRKLHKYLSNTSAIISSPDSATYYPYDQNRNPDILDVILLKSIPLSIHQEPLFELDSDHLPVKITIGGTLSVSTKSRKLINGKPNWEKFKIYITHNIKIPKNINNTFAADEATNHFQEIIHLAAEHCSNPSCNISQINTFSQIPTSILKLIKIKHRTRRLRQLHSFIPPLKSDNVYLNSNAEKCELFAKTLENTFSPNNIIDTEIETAVHNKLVEPDIHPQNILPYTTPTEINEIIKRLPNKKSPGHDLITNAILKKIPKKAITYLSSLFNSLMRIGHFPTEWKKATIIMIKKTWKRQQKP</sequence>
<comment type="caution">
    <text evidence="3">The sequence shown here is derived from an EMBL/GenBank/DDBJ whole genome shotgun (WGS) entry which is preliminary data.</text>
</comment>
<feature type="domain" description="Endonuclease/exonuclease/phosphatase" evidence="2">
    <location>
        <begin position="669"/>
        <end position="779"/>
    </location>
</feature>
<dbReference type="Gene3D" id="3.60.10.10">
    <property type="entry name" value="Endonuclease/exonuclease/phosphatase"/>
    <property type="match status" value="1"/>
</dbReference>
<proteinExistence type="predicted"/>
<dbReference type="InterPro" id="IPR005135">
    <property type="entry name" value="Endo/exonuclease/phosphatase"/>
</dbReference>
<dbReference type="EMBL" id="VUJU01010891">
    <property type="protein sequence ID" value="KAF0712537.1"/>
    <property type="molecule type" value="Genomic_DNA"/>
</dbReference>